<reference evidence="1 2" key="1">
    <citation type="journal article" date="2023" name="Science">
        <title>Complex scaffold remodeling in plant triterpene biosynthesis.</title>
        <authorList>
            <person name="De La Pena R."/>
            <person name="Hodgson H."/>
            <person name="Liu J.C."/>
            <person name="Stephenson M.J."/>
            <person name="Martin A.C."/>
            <person name="Owen C."/>
            <person name="Harkess A."/>
            <person name="Leebens-Mack J."/>
            <person name="Jimenez L.E."/>
            <person name="Osbourn A."/>
            <person name="Sattely E.S."/>
        </authorList>
    </citation>
    <scope>NUCLEOTIDE SEQUENCE [LARGE SCALE GENOMIC DNA]</scope>
    <source>
        <strain evidence="2">cv. JPN11</strain>
        <tissue evidence="1">Leaf</tissue>
    </source>
</reference>
<dbReference type="Proteomes" id="UP001164539">
    <property type="component" value="Chromosome 14"/>
</dbReference>
<keyword evidence="2" id="KW-1185">Reference proteome</keyword>
<accession>A0ACC1WTQ3</accession>
<comment type="caution">
    <text evidence="1">The sequence shown here is derived from an EMBL/GenBank/DDBJ whole genome shotgun (WGS) entry which is preliminary data.</text>
</comment>
<dbReference type="EMBL" id="CM051407">
    <property type="protein sequence ID" value="KAJ4702332.1"/>
    <property type="molecule type" value="Genomic_DNA"/>
</dbReference>
<sequence length="383" mass="43195">MLAMEEVLSELNGEEVNEQGLPPGFRFHPTDEELITFYLASKVFNGTFCGVEIAEVDLNRCEPWELPDVAKMGEKEWYFFSLRDRKYPTGLRTNRATGAGYWKATGKDREVCSGSNGALLGMKKTLVFYKGRAPRGEKTKWVMHEYRLDGDFSYRHTCKEEWVICRIFHKAGEKKNGYIQGRSYMLEAYNSCPTAGCLPPLLERQSQNPMESDDLLVQQTENDLKNSSCCLISNSQFHHHLFPINGQFQTSTIISAMPNSNNTSPSPSMLFKSLLSHQDFTLKQQINSENTIQKHCKTEAANFSHFQLPDDTSAAANSWMDKIQPNPYQNPLFFEIDCSFPGFTQGFTTTATGTGANDMSTSAAFNRSNGFQVMCGESWPLDA</sequence>
<evidence type="ECO:0000313" key="2">
    <source>
        <dbReference type="Proteomes" id="UP001164539"/>
    </source>
</evidence>
<organism evidence="1 2">
    <name type="scientific">Melia azedarach</name>
    <name type="common">Chinaberry tree</name>
    <dbReference type="NCBI Taxonomy" id="155640"/>
    <lineage>
        <taxon>Eukaryota</taxon>
        <taxon>Viridiplantae</taxon>
        <taxon>Streptophyta</taxon>
        <taxon>Embryophyta</taxon>
        <taxon>Tracheophyta</taxon>
        <taxon>Spermatophyta</taxon>
        <taxon>Magnoliopsida</taxon>
        <taxon>eudicotyledons</taxon>
        <taxon>Gunneridae</taxon>
        <taxon>Pentapetalae</taxon>
        <taxon>rosids</taxon>
        <taxon>malvids</taxon>
        <taxon>Sapindales</taxon>
        <taxon>Meliaceae</taxon>
        <taxon>Melia</taxon>
    </lineage>
</organism>
<name>A0ACC1WTQ3_MELAZ</name>
<gene>
    <name evidence="1" type="ORF">OWV82_025427</name>
</gene>
<protein>
    <submittedName>
        <fullName evidence="1">NAC domain containing protein</fullName>
    </submittedName>
</protein>
<proteinExistence type="predicted"/>
<evidence type="ECO:0000313" key="1">
    <source>
        <dbReference type="EMBL" id="KAJ4702332.1"/>
    </source>
</evidence>